<dbReference type="AlphaFoldDB" id="A0AA42BRQ7"/>
<dbReference type="Gene3D" id="3.60.40.10">
    <property type="entry name" value="PPM-type phosphatase domain"/>
    <property type="match status" value="1"/>
</dbReference>
<evidence type="ECO:0000313" key="4">
    <source>
        <dbReference type="Proteomes" id="UP001156102"/>
    </source>
</evidence>
<comment type="caution">
    <text evidence="3">The sequence shown here is derived from an EMBL/GenBank/DDBJ whole genome shotgun (WGS) entry which is preliminary data.</text>
</comment>
<evidence type="ECO:0000256" key="1">
    <source>
        <dbReference type="SAM" id="MobiDB-lite"/>
    </source>
</evidence>
<proteinExistence type="predicted"/>
<dbReference type="Proteomes" id="UP001156102">
    <property type="component" value="Unassembled WGS sequence"/>
</dbReference>
<evidence type="ECO:0000259" key="2">
    <source>
        <dbReference type="Pfam" id="PF13672"/>
    </source>
</evidence>
<reference evidence="3" key="1">
    <citation type="submission" date="2022-07" db="EMBL/GenBank/DDBJ databases">
        <authorList>
            <person name="Li W.-J."/>
            <person name="Deng Q.-Q."/>
        </authorList>
    </citation>
    <scope>NUCLEOTIDE SEQUENCE</scope>
    <source>
        <strain evidence="3">SYSU M60031</strain>
    </source>
</reference>
<evidence type="ECO:0000313" key="3">
    <source>
        <dbReference type="EMBL" id="MCP8970631.1"/>
    </source>
</evidence>
<dbReference type="RefSeq" id="WP_254760555.1">
    <property type="nucleotide sequence ID" value="NZ_JANCLT010000013.1"/>
</dbReference>
<keyword evidence="4" id="KW-1185">Reference proteome</keyword>
<accession>A0AA42BRQ7</accession>
<protein>
    <submittedName>
        <fullName evidence="3">Protein phosphatase 2C domain-containing protein</fullName>
    </submittedName>
</protein>
<dbReference type="SUPFAM" id="SSF81606">
    <property type="entry name" value="PP2C-like"/>
    <property type="match status" value="1"/>
</dbReference>
<feature type="compositionally biased region" description="Acidic residues" evidence="1">
    <location>
        <begin position="416"/>
        <end position="426"/>
    </location>
</feature>
<sequence>MLHWRSSSAYAQGAGHKEAGTPCQDRAVHFAANGVQTIVLADGAGSYDFSHFGAETVVTGVAQYLCEEFNLLQILEPEELAGQLHRYIHSHLNMLVFEHDRDKEEFSSTLLFVAVKGEQYIAGHVGDGIIVKCQGMDAEVLSAPENGRYENETFFVSMKELGAHFRIYHGEITPDTAFIIMSDGSSVSFYNPSQGLDIENLSVIADHFRTAGEDTFAADLGELLTVLVDNTHDDCSIAVLAAAEQQPISIAPSDLMLAALEKAKEKESQMAAVPAADKTIEELFAPRHYDDDEEEEKAEDFLLDYEEEIDFEDETDFSEDAEDEPASEAAAEDASADTENPVEDALEDYNEIDFEEYEEEDGDAVAEAEDEPAADMECDEEAHLHSEEEMTVPEERDSEGVPLEQPAEEAIKAEAVEDVPLEEAVEEPSAVCEEPKDTKAAERTEEQAQSSSA</sequence>
<dbReference type="EMBL" id="JANCLT010000013">
    <property type="protein sequence ID" value="MCP8970631.1"/>
    <property type="molecule type" value="Genomic_DNA"/>
</dbReference>
<feature type="compositionally biased region" description="Basic and acidic residues" evidence="1">
    <location>
        <begin position="433"/>
        <end position="446"/>
    </location>
</feature>
<dbReference type="InterPro" id="IPR001932">
    <property type="entry name" value="PPM-type_phosphatase-like_dom"/>
</dbReference>
<dbReference type="InterPro" id="IPR036457">
    <property type="entry name" value="PPM-type-like_dom_sf"/>
</dbReference>
<organism evidence="3 4">
    <name type="scientific">Ectobacillus ponti</name>
    <dbReference type="NCBI Taxonomy" id="2961894"/>
    <lineage>
        <taxon>Bacteria</taxon>
        <taxon>Bacillati</taxon>
        <taxon>Bacillota</taxon>
        <taxon>Bacilli</taxon>
        <taxon>Bacillales</taxon>
        <taxon>Bacillaceae</taxon>
        <taxon>Ectobacillus</taxon>
    </lineage>
</organism>
<gene>
    <name evidence="3" type="ORF">NK662_19110</name>
</gene>
<feature type="compositionally biased region" description="Acidic residues" evidence="1">
    <location>
        <begin position="315"/>
        <end position="380"/>
    </location>
</feature>
<feature type="compositionally biased region" description="Basic and acidic residues" evidence="1">
    <location>
        <begin position="381"/>
        <end position="399"/>
    </location>
</feature>
<feature type="region of interest" description="Disordered" evidence="1">
    <location>
        <begin position="315"/>
        <end position="453"/>
    </location>
</feature>
<name>A0AA42BRQ7_9BACI</name>
<feature type="domain" description="PPM-type phosphatase" evidence="2">
    <location>
        <begin position="13"/>
        <end position="224"/>
    </location>
</feature>
<dbReference type="Pfam" id="PF13672">
    <property type="entry name" value="PP2C_2"/>
    <property type="match status" value="1"/>
</dbReference>